<dbReference type="OrthoDB" id="7412671at2"/>
<dbReference type="Gene3D" id="3.40.30.10">
    <property type="entry name" value="Glutaredoxin"/>
    <property type="match status" value="1"/>
</dbReference>
<proteinExistence type="predicted"/>
<dbReference type="EMBL" id="JMIX01000003">
    <property type="protein sequence ID" value="KEO98919.1"/>
    <property type="molecule type" value="Genomic_DNA"/>
</dbReference>
<gene>
    <name evidence="1" type="ORF">EH32_07380</name>
</gene>
<reference evidence="1 2" key="1">
    <citation type="submission" date="2014-04" db="EMBL/GenBank/DDBJ databases">
        <title>A comprehensive comparison of genomes of Erythrobacter spp. Strains.</title>
        <authorList>
            <person name="Zheng Q."/>
        </authorList>
    </citation>
    <scope>NUCLEOTIDE SEQUENCE [LARGE SCALE GENOMIC DNA]</scope>
    <source>
        <strain evidence="1 2">DSM 8509</strain>
    </source>
</reference>
<sequence>MKTEIRSNWSHAILVCAKCGKKAKKRGLTFGKKDETFKKALKSALGAKKGRKASLGLVEVPCLDICPKNGVVLVDSRTPGQWRIITPDADMDELARQLKGV</sequence>
<accession>A0A074MZU7</accession>
<dbReference type="PATRIC" id="fig|39960.10.peg.1684"/>
<evidence type="ECO:0008006" key="3">
    <source>
        <dbReference type="Google" id="ProtNLM"/>
    </source>
</evidence>
<protein>
    <recommendedName>
        <fullName evidence="3">(2Fe-2S) ferredoxin domain-containing protein</fullName>
    </recommendedName>
</protein>
<dbReference type="RefSeq" id="WP_051697623.1">
    <property type="nucleotide sequence ID" value="NZ_CP017057.1"/>
</dbReference>
<evidence type="ECO:0000313" key="2">
    <source>
        <dbReference type="Proteomes" id="UP000027866"/>
    </source>
</evidence>
<comment type="caution">
    <text evidence="1">The sequence shown here is derived from an EMBL/GenBank/DDBJ whole genome shotgun (WGS) entry which is preliminary data.</text>
</comment>
<name>A0A074MZU7_9SPHN</name>
<organism evidence="1 2">
    <name type="scientific">Erythrobacter litoralis</name>
    <dbReference type="NCBI Taxonomy" id="39960"/>
    <lineage>
        <taxon>Bacteria</taxon>
        <taxon>Pseudomonadati</taxon>
        <taxon>Pseudomonadota</taxon>
        <taxon>Alphaproteobacteria</taxon>
        <taxon>Sphingomonadales</taxon>
        <taxon>Erythrobacteraceae</taxon>
        <taxon>Erythrobacter/Porphyrobacter group</taxon>
        <taxon>Erythrobacter</taxon>
    </lineage>
</organism>
<dbReference type="KEGG" id="elq:Ga0102493_112586"/>
<keyword evidence="2" id="KW-1185">Reference proteome</keyword>
<evidence type="ECO:0000313" key="1">
    <source>
        <dbReference type="EMBL" id="KEO98919.1"/>
    </source>
</evidence>
<dbReference type="AlphaFoldDB" id="A0A074MZU7"/>
<dbReference type="Proteomes" id="UP000027866">
    <property type="component" value="Unassembled WGS sequence"/>
</dbReference>